<comment type="caution">
    <text evidence="2">The sequence shown here is derived from an EMBL/GenBank/DDBJ whole genome shotgun (WGS) entry which is preliminary data.</text>
</comment>
<gene>
    <name evidence="2" type="ORF">J1N35_026644</name>
</gene>
<keyword evidence="3" id="KW-1185">Reference proteome</keyword>
<dbReference type="AlphaFoldDB" id="A0A9D3VA55"/>
<organism evidence="2 3">
    <name type="scientific">Gossypium stocksii</name>
    <dbReference type="NCBI Taxonomy" id="47602"/>
    <lineage>
        <taxon>Eukaryota</taxon>
        <taxon>Viridiplantae</taxon>
        <taxon>Streptophyta</taxon>
        <taxon>Embryophyta</taxon>
        <taxon>Tracheophyta</taxon>
        <taxon>Spermatophyta</taxon>
        <taxon>Magnoliopsida</taxon>
        <taxon>eudicotyledons</taxon>
        <taxon>Gunneridae</taxon>
        <taxon>Pentapetalae</taxon>
        <taxon>rosids</taxon>
        <taxon>malvids</taxon>
        <taxon>Malvales</taxon>
        <taxon>Malvaceae</taxon>
        <taxon>Malvoideae</taxon>
        <taxon>Gossypium</taxon>
    </lineage>
</organism>
<protein>
    <submittedName>
        <fullName evidence="2">Uncharacterized protein</fullName>
    </submittedName>
</protein>
<dbReference type="Proteomes" id="UP000828251">
    <property type="component" value="Unassembled WGS sequence"/>
</dbReference>
<dbReference type="PANTHER" id="PTHR35495">
    <property type="entry name" value="OS06G0679600 PROTEIN"/>
    <property type="match status" value="1"/>
</dbReference>
<reference evidence="2 3" key="1">
    <citation type="journal article" date="2021" name="Plant Biotechnol. J.">
        <title>Multi-omics assisted identification of the key and species-specific regulatory components of drought-tolerant mechanisms in Gossypium stocksii.</title>
        <authorList>
            <person name="Yu D."/>
            <person name="Ke L."/>
            <person name="Zhang D."/>
            <person name="Wu Y."/>
            <person name="Sun Y."/>
            <person name="Mei J."/>
            <person name="Sun J."/>
            <person name="Sun Y."/>
        </authorList>
    </citation>
    <scope>NUCLEOTIDE SEQUENCE [LARGE SCALE GENOMIC DNA]</scope>
    <source>
        <strain evidence="3">cv. E1</strain>
        <tissue evidence="2">Leaf</tissue>
    </source>
</reference>
<accession>A0A9D3VA55</accession>
<name>A0A9D3VA55_9ROSI</name>
<proteinExistence type="predicted"/>
<evidence type="ECO:0000256" key="1">
    <source>
        <dbReference type="SAM" id="MobiDB-lite"/>
    </source>
</evidence>
<dbReference type="OrthoDB" id="1924680at2759"/>
<sequence>MGVVETGLASPSALGLRPLSLALKRRLRTISFKNHESVLSQASPASIRTLPEIPQTRRPSSPTGLTNQRQIAPLHLPFQISPSFPPSNGDQPFSTAMDGFPCFVPTPTVYGPRCPQRKKLIATKGMLFLSSTQSALDLPYPVADLLTSE</sequence>
<evidence type="ECO:0000313" key="2">
    <source>
        <dbReference type="EMBL" id="KAH1074316.1"/>
    </source>
</evidence>
<evidence type="ECO:0000313" key="3">
    <source>
        <dbReference type="Proteomes" id="UP000828251"/>
    </source>
</evidence>
<feature type="region of interest" description="Disordered" evidence="1">
    <location>
        <begin position="43"/>
        <end position="68"/>
    </location>
</feature>
<feature type="compositionally biased region" description="Polar residues" evidence="1">
    <location>
        <begin position="57"/>
        <end position="68"/>
    </location>
</feature>
<dbReference type="PANTHER" id="PTHR35495:SF10">
    <property type="entry name" value="PEPTIDASE S26 DOMAIN-CONTAINING PROTEIN"/>
    <property type="match status" value="1"/>
</dbReference>
<dbReference type="EMBL" id="JAIQCV010000008">
    <property type="protein sequence ID" value="KAH1074316.1"/>
    <property type="molecule type" value="Genomic_DNA"/>
</dbReference>